<proteinExistence type="inferred from homology"/>
<keyword evidence="6 8" id="KW-0539">Nucleus</keyword>
<dbReference type="HOGENOM" id="CLU_015164_1_0_1"/>
<accession>A0A093XHB4</accession>
<feature type="region of interest" description="Disordered" evidence="9">
    <location>
        <begin position="1"/>
        <end position="24"/>
    </location>
</feature>
<dbReference type="GO" id="GO:0003712">
    <property type="term" value="F:transcription coregulator activity"/>
    <property type="evidence" value="ECO:0007669"/>
    <property type="project" value="InterPro"/>
</dbReference>
<dbReference type="EMBL" id="JPOX01000027">
    <property type="protein sequence ID" value="KFX44598.1"/>
    <property type="molecule type" value="Genomic_DNA"/>
</dbReference>
<comment type="similarity">
    <text evidence="2 8">Belongs to the Mediator complex subunit 17 family.</text>
</comment>
<gene>
    <name evidence="8" type="primary">MED17</name>
    <name evidence="10" type="ORF">GQ26_0270350</name>
</gene>
<dbReference type="PANTHER" id="PTHR13114:SF7">
    <property type="entry name" value="MEDIATOR OF RNA POLYMERASE II TRANSCRIPTION SUBUNIT 17"/>
    <property type="match status" value="1"/>
</dbReference>
<dbReference type="GO" id="GO:0070847">
    <property type="term" value="C:core mediator complex"/>
    <property type="evidence" value="ECO:0007669"/>
    <property type="project" value="TreeGrafter"/>
</dbReference>
<evidence type="ECO:0000313" key="10">
    <source>
        <dbReference type="EMBL" id="KFX44598.1"/>
    </source>
</evidence>
<evidence type="ECO:0000256" key="4">
    <source>
        <dbReference type="ARBA" id="ARBA00023015"/>
    </source>
</evidence>
<dbReference type="Pfam" id="PF10156">
    <property type="entry name" value="Med17"/>
    <property type="match status" value="1"/>
</dbReference>
<evidence type="ECO:0000256" key="1">
    <source>
        <dbReference type="ARBA" id="ARBA00004123"/>
    </source>
</evidence>
<comment type="function">
    <text evidence="8">Component of the Mediator complex, a coactivator involved in the regulated transcription of nearly all RNA polymerase II-dependent genes. Mediator functions as a bridge to convey information from gene-specific regulatory proteins to the basal RNA polymerase II transcription machinery. Mediator is recruited to promoters by direct interactions with regulatory proteins and serves as a scaffold for the assembly of a functional preinitiation complex with RNA polymerase II and the general transcription factors.</text>
</comment>
<evidence type="ECO:0000256" key="8">
    <source>
        <dbReference type="RuleBase" id="RU364140"/>
    </source>
</evidence>
<name>A0A093XHB4_TALMA</name>
<feature type="region of interest" description="Disordered" evidence="9">
    <location>
        <begin position="37"/>
        <end position="78"/>
    </location>
</feature>
<comment type="caution">
    <text evidence="10">The sequence shown here is derived from an EMBL/GenBank/DDBJ whole genome shotgun (WGS) entry which is preliminary data.</text>
</comment>
<keyword evidence="8" id="KW-0010">Activator</keyword>
<dbReference type="AlphaFoldDB" id="A0A093XHB4"/>
<evidence type="ECO:0000256" key="7">
    <source>
        <dbReference type="ARBA" id="ARBA00032014"/>
    </source>
</evidence>
<protein>
    <recommendedName>
        <fullName evidence="3 8">Mediator of RNA polymerase II transcription subunit 17</fullName>
    </recommendedName>
    <alternativeName>
        <fullName evidence="7 8">Mediator complex subunit 17</fullName>
    </alternativeName>
</protein>
<sequence>MEQGASLMLPLRPQKTKTTKKDNLPIRIAQINAQRGSFRNITEQSLQEEITAHKEKSKDKASENEEEEDQDEKNVNEVDATERQDLLYKKRAEIIQFAAQAHMETQFALDFISLLLSKHAPRQAETSISPYLKQNVPLGSLNIDVVRAPQKSQSALRDSQNVARGWKMESFDASATRLLKAASRLESEVAAETKYWDQVLSIKDKGWKVCRLPRERQVLGVQYGFMEAAPTFRDRGLASLRRADDGTLVLDKGLVPSRARAVRVRVKKQGKITGSSSLSQFVAAAVSDDSVEKTILQSRDTLFEEELFHELTREARVLVSSGVTTHKDMIEFEYEPGEQILLDIVDMNDIKPDSEMDSAENGTVNNLEAKAIAHALRILLSYAHRQNLRRRSQFPPPLTKQPRATPQYQLLRPILSYMQHDAHVRSLQSFLQDVYQVLNSAGLPSKYTTSKFSSLQFSNSNIDQSSTAVETLVGQFMEPLQSRFTGSMANPTSTYNIRINTTMPDTSSRQMALGTDYELTIRLPNYPYTQPPSRIGLKHEVELLLLRLFTLDLITYISSTSSQNSTKAAAETKELDSSLSKNMLVWESPFPHHGELLGMTQDGKPVKQLAIDLSRDRLSLRLKSRVQPDGKSNNQSDANDLPNEEDTAIDYDDSDFPQSEFVTGPGGLKYTRAPQRLTGGEIMHIWRREDANIPSKTVAEVVEQISSI</sequence>
<dbReference type="GO" id="GO:0016592">
    <property type="term" value="C:mediator complex"/>
    <property type="evidence" value="ECO:0007669"/>
    <property type="project" value="InterPro"/>
</dbReference>
<evidence type="ECO:0000256" key="5">
    <source>
        <dbReference type="ARBA" id="ARBA00023163"/>
    </source>
</evidence>
<organism evidence="10">
    <name type="scientific">Talaromyces marneffei PM1</name>
    <dbReference type="NCBI Taxonomy" id="1077442"/>
    <lineage>
        <taxon>Eukaryota</taxon>
        <taxon>Fungi</taxon>
        <taxon>Dikarya</taxon>
        <taxon>Ascomycota</taxon>
        <taxon>Pezizomycotina</taxon>
        <taxon>Eurotiomycetes</taxon>
        <taxon>Eurotiomycetidae</taxon>
        <taxon>Eurotiales</taxon>
        <taxon>Trichocomaceae</taxon>
        <taxon>Talaromyces</taxon>
        <taxon>Talaromyces sect. Talaromyces</taxon>
    </lineage>
</organism>
<keyword evidence="4 8" id="KW-0805">Transcription regulation</keyword>
<dbReference type="PANTHER" id="PTHR13114">
    <property type="entry name" value="MEDIATOR OF RNA POLYMERASE II TRANSCRIPTION SUBUNIT 17"/>
    <property type="match status" value="1"/>
</dbReference>
<evidence type="ECO:0000256" key="2">
    <source>
        <dbReference type="ARBA" id="ARBA00005635"/>
    </source>
</evidence>
<dbReference type="eggNOG" id="ENOG502QS9H">
    <property type="taxonomic scope" value="Eukaryota"/>
</dbReference>
<keyword evidence="5 8" id="KW-0804">Transcription</keyword>
<comment type="subunit">
    <text evidence="8">Component of the Mediator complex.</text>
</comment>
<feature type="region of interest" description="Disordered" evidence="9">
    <location>
        <begin position="623"/>
        <end position="668"/>
    </location>
</feature>
<dbReference type="Gene3D" id="6.10.250.2620">
    <property type="match status" value="1"/>
</dbReference>
<feature type="compositionally biased region" description="Polar residues" evidence="9">
    <location>
        <begin position="37"/>
        <end position="48"/>
    </location>
</feature>
<evidence type="ECO:0000256" key="9">
    <source>
        <dbReference type="SAM" id="MobiDB-lite"/>
    </source>
</evidence>
<comment type="subcellular location">
    <subcellularLocation>
        <location evidence="1 8">Nucleus</location>
    </subcellularLocation>
</comment>
<evidence type="ECO:0000256" key="3">
    <source>
        <dbReference type="ARBA" id="ARBA00019610"/>
    </source>
</evidence>
<reference evidence="10" key="1">
    <citation type="journal article" date="2014" name="PLoS Genet.">
        <title>Signature Gene Expression Reveals Novel Clues to the Molecular Mechanisms of Dimorphic Transition in Penicillium marneffei.</title>
        <authorList>
            <person name="Yang E."/>
            <person name="Wang G."/>
            <person name="Cai J."/>
            <person name="Woo P.C."/>
            <person name="Lau S.K."/>
            <person name="Yuen K.-Y."/>
            <person name="Chow W.-N."/>
            <person name="Lin X."/>
        </authorList>
    </citation>
    <scope>NUCLEOTIDE SEQUENCE [LARGE SCALE GENOMIC DNA]</scope>
    <source>
        <strain evidence="10">PM1</strain>
    </source>
</reference>
<feature type="compositionally biased region" description="Basic and acidic residues" evidence="9">
    <location>
        <begin position="50"/>
        <end position="63"/>
    </location>
</feature>
<evidence type="ECO:0000256" key="6">
    <source>
        <dbReference type="ARBA" id="ARBA00023242"/>
    </source>
</evidence>
<dbReference type="GO" id="GO:0006357">
    <property type="term" value="P:regulation of transcription by RNA polymerase II"/>
    <property type="evidence" value="ECO:0007669"/>
    <property type="project" value="InterPro"/>
</dbReference>
<dbReference type="InterPro" id="IPR019313">
    <property type="entry name" value="Mediator_Med17"/>
</dbReference>
<feature type="compositionally biased region" description="Acidic residues" evidence="9">
    <location>
        <begin position="642"/>
        <end position="655"/>
    </location>
</feature>